<feature type="compositionally biased region" description="Polar residues" evidence="9">
    <location>
        <begin position="222"/>
        <end position="238"/>
    </location>
</feature>
<accession>A0ABN8Q0Y2</accession>
<comment type="subcellular location">
    <subcellularLocation>
        <location evidence="1">Nucleus</location>
    </subcellularLocation>
</comment>
<protein>
    <recommendedName>
        <fullName evidence="10">PWWP domain-containing protein</fullName>
    </recommendedName>
</protein>
<dbReference type="InterPro" id="IPR021567">
    <property type="entry name" value="LEDGF_IBD"/>
</dbReference>
<dbReference type="Proteomes" id="UP001159405">
    <property type="component" value="Unassembled WGS sequence"/>
</dbReference>
<dbReference type="SMART" id="SM00175">
    <property type="entry name" value="RAB"/>
    <property type="match status" value="1"/>
</dbReference>
<dbReference type="Gene3D" id="2.30.30.140">
    <property type="match status" value="1"/>
</dbReference>
<feature type="region of interest" description="Disordered" evidence="9">
    <location>
        <begin position="684"/>
        <end position="803"/>
    </location>
</feature>
<feature type="compositionally biased region" description="Basic and acidic residues" evidence="9">
    <location>
        <begin position="739"/>
        <end position="770"/>
    </location>
</feature>
<keyword evidence="4" id="KW-0547">Nucleotide-binding</keyword>
<dbReference type="SUPFAM" id="SSF140576">
    <property type="entry name" value="HIV integrase-binding domain"/>
    <property type="match status" value="1"/>
</dbReference>
<organism evidence="11 12">
    <name type="scientific">Porites lobata</name>
    <dbReference type="NCBI Taxonomy" id="104759"/>
    <lineage>
        <taxon>Eukaryota</taxon>
        <taxon>Metazoa</taxon>
        <taxon>Cnidaria</taxon>
        <taxon>Anthozoa</taxon>
        <taxon>Hexacorallia</taxon>
        <taxon>Scleractinia</taxon>
        <taxon>Fungiina</taxon>
        <taxon>Poritidae</taxon>
        <taxon>Porites</taxon>
    </lineage>
</organism>
<feature type="compositionally biased region" description="Acidic residues" evidence="9">
    <location>
        <begin position="392"/>
        <end position="405"/>
    </location>
</feature>
<keyword evidence="5" id="KW-0175">Coiled coil</keyword>
<dbReference type="Gene3D" id="1.20.930.10">
    <property type="entry name" value="Conserved domain common to transcription factors TFIIS, elongin A, CRSP70"/>
    <property type="match status" value="1"/>
</dbReference>
<evidence type="ECO:0000256" key="4">
    <source>
        <dbReference type="ARBA" id="ARBA00022741"/>
    </source>
</evidence>
<dbReference type="SUPFAM" id="SSF63748">
    <property type="entry name" value="Tudor/PWWP/MBT"/>
    <property type="match status" value="1"/>
</dbReference>
<feature type="region of interest" description="Disordered" evidence="9">
    <location>
        <begin position="328"/>
        <end position="596"/>
    </location>
</feature>
<dbReference type="Pfam" id="PF00071">
    <property type="entry name" value="Ras"/>
    <property type="match status" value="1"/>
</dbReference>
<feature type="compositionally biased region" description="Low complexity" evidence="9">
    <location>
        <begin position="685"/>
        <end position="702"/>
    </location>
</feature>
<evidence type="ECO:0000313" key="11">
    <source>
        <dbReference type="EMBL" id="CAH3154842.1"/>
    </source>
</evidence>
<keyword evidence="12" id="KW-1185">Reference proteome</keyword>
<dbReference type="Gene3D" id="3.40.50.300">
    <property type="entry name" value="P-loop containing nucleotide triphosphate hydrolases"/>
    <property type="match status" value="1"/>
</dbReference>
<dbReference type="Pfam" id="PF00855">
    <property type="entry name" value="PWWP"/>
    <property type="match status" value="1"/>
</dbReference>
<evidence type="ECO:0000256" key="2">
    <source>
        <dbReference type="ARBA" id="ARBA00005309"/>
    </source>
</evidence>
<evidence type="ECO:0000256" key="6">
    <source>
        <dbReference type="ARBA" id="ARBA00023134"/>
    </source>
</evidence>
<evidence type="ECO:0000256" key="3">
    <source>
        <dbReference type="ARBA" id="ARBA00006270"/>
    </source>
</evidence>
<feature type="compositionally biased region" description="Basic and acidic residues" evidence="9">
    <location>
        <begin position="705"/>
        <end position="715"/>
    </location>
</feature>
<dbReference type="EMBL" id="CALNXK010000099">
    <property type="protein sequence ID" value="CAH3154842.1"/>
    <property type="molecule type" value="Genomic_DNA"/>
</dbReference>
<feature type="compositionally biased region" description="Acidic residues" evidence="9">
    <location>
        <begin position="335"/>
        <end position="374"/>
    </location>
</feature>
<feature type="region of interest" description="Disordered" evidence="9">
    <location>
        <begin position="218"/>
        <end position="238"/>
    </location>
</feature>
<comment type="similarity">
    <text evidence="3">Belongs to the small GTPase superfamily. Rab family.</text>
</comment>
<dbReference type="InterPro" id="IPR000313">
    <property type="entry name" value="PWWP_dom"/>
</dbReference>
<feature type="domain" description="PWWP" evidence="10">
    <location>
        <begin position="243"/>
        <end position="299"/>
    </location>
</feature>
<comment type="caution">
    <text evidence="11">The sequence shown here is derived from an EMBL/GenBank/DDBJ whole genome shotgun (WGS) entry which is preliminary data.</text>
</comment>
<dbReference type="SMART" id="SM00293">
    <property type="entry name" value="PWWP"/>
    <property type="match status" value="1"/>
</dbReference>
<dbReference type="InterPro" id="IPR027417">
    <property type="entry name" value="P-loop_NTPase"/>
</dbReference>
<dbReference type="PROSITE" id="PS51419">
    <property type="entry name" value="RAB"/>
    <property type="match status" value="1"/>
</dbReference>
<dbReference type="InterPro" id="IPR050305">
    <property type="entry name" value="Small_GTPase_Rab"/>
</dbReference>
<dbReference type="PRINTS" id="PR00449">
    <property type="entry name" value="RASTRNSFRMNG"/>
</dbReference>
<dbReference type="SMART" id="SM00173">
    <property type="entry name" value="RAS"/>
    <property type="match status" value="1"/>
</dbReference>
<evidence type="ECO:0000313" key="12">
    <source>
        <dbReference type="Proteomes" id="UP001159405"/>
    </source>
</evidence>
<sequence>MSEEKDQEREYLIKFLALGDSGVGKTSLLYQYTDGQFNPRFVPTIGIDFREKRAIHHPLTADGSRSTRGQRVHLQLWDTAGQERFRSLTTAFFRDAMGFLLVFDLTHEQSFLNIRNWLNQLQTHAYCENPDIVLIGNKADLEDQKQVDENEARRLAETLGLKYFETSALSGQNVSESVEALLDQVMKRMENCVDKATLPNNVFNNNPNRGPRLCEVDEANDESQGGCSSHSPQINSQTMTFSPGDLIWAKMRGYPHWPARIDLPAPDEKIPPKKFAIFFFGTHETAVMQAKDLFPYEKNKEKFSKNSNRSRRGFKEALVEIVENPKVRWGMRGQEEDEEDEEDEDDEDDEEEEDEEEENKDDSEEEQESEEEEQKADKKSKQSKQNQSSSEETPDEESSEDDKQEEEYKPAPKKRTSTDSAASKRKSSKAVSDTSSSSEEDQVEENDTSESEEPKKKKAKTQPETEAKKKSSPAKDSVDKKKEEEKNKNKDEIERKKQEKLQKLAEKKAMLKEKKKKEKLEQRKAEKQAAEKARMEQKEQEKERERQEREKEKEKLRVKQEREKEKARERAEREKQREADKKERERKKSTPPTVEEILDKMNYDLVMSLTVEAPDVPKCLKIITQLSEMEINPDIIKKNPDIVQTIKRIRNYKQNSKVREKASQLYTQFKSLFKVTGSESAADQLLSTPSSDPSSSLNTTTSAEGNERTEPEAVKDSQAQVSVKSEENTQPHPTPTENGSEHHVSSVEPKVEDQENRTKECIPEEKRPELDTTVDNLTPEPMEIQNDTTENLSPCDMDISSPD</sequence>
<proteinExistence type="inferred from homology"/>
<comment type="similarity">
    <text evidence="2">Belongs to the HDGF family.</text>
</comment>
<evidence type="ECO:0000256" key="8">
    <source>
        <dbReference type="ARBA" id="ARBA00023289"/>
    </source>
</evidence>
<dbReference type="SUPFAM" id="SSF52540">
    <property type="entry name" value="P-loop containing nucleoside triphosphate hydrolases"/>
    <property type="match status" value="1"/>
</dbReference>
<feature type="compositionally biased region" description="Acidic residues" evidence="9">
    <location>
        <begin position="438"/>
        <end position="451"/>
    </location>
</feature>
<evidence type="ECO:0000256" key="5">
    <source>
        <dbReference type="ARBA" id="ARBA00023054"/>
    </source>
</evidence>
<dbReference type="PANTHER" id="PTHR47980">
    <property type="entry name" value="LD44762P"/>
    <property type="match status" value="1"/>
</dbReference>
<dbReference type="NCBIfam" id="TIGR00231">
    <property type="entry name" value="small_GTP"/>
    <property type="match status" value="1"/>
</dbReference>
<dbReference type="InterPro" id="IPR036218">
    <property type="entry name" value="HIVI-bd_sf"/>
</dbReference>
<dbReference type="InterPro" id="IPR035441">
    <property type="entry name" value="TFIIS/LEDGF_dom_sf"/>
</dbReference>
<evidence type="ECO:0000256" key="9">
    <source>
        <dbReference type="SAM" id="MobiDB-lite"/>
    </source>
</evidence>
<reference evidence="11 12" key="1">
    <citation type="submission" date="2022-05" db="EMBL/GenBank/DDBJ databases">
        <authorList>
            <consortium name="Genoscope - CEA"/>
            <person name="William W."/>
        </authorList>
    </citation>
    <scope>NUCLEOTIDE SEQUENCE [LARGE SCALE GENOMIC DNA]</scope>
</reference>
<dbReference type="InterPro" id="IPR001806">
    <property type="entry name" value="Small_GTPase"/>
</dbReference>
<dbReference type="PROSITE" id="PS50812">
    <property type="entry name" value="PWWP"/>
    <property type="match status" value="1"/>
</dbReference>
<gene>
    <name evidence="11" type="ORF">PLOB_00050204</name>
</gene>
<dbReference type="InterPro" id="IPR005225">
    <property type="entry name" value="Small_GTP-bd"/>
</dbReference>
<dbReference type="PROSITE" id="PS51420">
    <property type="entry name" value="RHO"/>
    <property type="match status" value="1"/>
</dbReference>
<evidence type="ECO:0000256" key="1">
    <source>
        <dbReference type="ARBA" id="ARBA00004123"/>
    </source>
</evidence>
<name>A0ABN8Q0Y2_9CNID</name>
<dbReference type="SMART" id="SM00176">
    <property type="entry name" value="RAN"/>
    <property type="match status" value="1"/>
</dbReference>
<dbReference type="CDD" id="cd05834">
    <property type="entry name" value="PWWP_HRP"/>
    <property type="match status" value="1"/>
</dbReference>
<keyword evidence="6" id="KW-0342">GTP-binding</keyword>
<dbReference type="PROSITE" id="PS51421">
    <property type="entry name" value="RAS"/>
    <property type="match status" value="1"/>
</dbReference>
<keyword evidence="7" id="KW-0449">Lipoprotein</keyword>
<evidence type="ECO:0000256" key="7">
    <source>
        <dbReference type="ARBA" id="ARBA00023288"/>
    </source>
</evidence>
<dbReference type="SMART" id="SM00174">
    <property type="entry name" value="RHO"/>
    <property type="match status" value="1"/>
</dbReference>
<feature type="compositionally biased region" description="Basic and acidic residues" evidence="9">
    <location>
        <begin position="476"/>
        <end position="588"/>
    </location>
</feature>
<keyword evidence="8" id="KW-0636">Prenylation</keyword>
<dbReference type="Pfam" id="PF11467">
    <property type="entry name" value="LEDGF"/>
    <property type="match status" value="1"/>
</dbReference>
<evidence type="ECO:0000259" key="10">
    <source>
        <dbReference type="PROSITE" id="PS50812"/>
    </source>
</evidence>